<dbReference type="EMBL" id="GBXM01029646">
    <property type="protein sequence ID" value="JAH78931.1"/>
    <property type="molecule type" value="Transcribed_RNA"/>
</dbReference>
<organism evidence="1">
    <name type="scientific">Anguilla anguilla</name>
    <name type="common">European freshwater eel</name>
    <name type="synonym">Muraena anguilla</name>
    <dbReference type="NCBI Taxonomy" id="7936"/>
    <lineage>
        <taxon>Eukaryota</taxon>
        <taxon>Metazoa</taxon>
        <taxon>Chordata</taxon>
        <taxon>Craniata</taxon>
        <taxon>Vertebrata</taxon>
        <taxon>Euteleostomi</taxon>
        <taxon>Actinopterygii</taxon>
        <taxon>Neopterygii</taxon>
        <taxon>Teleostei</taxon>
        <taxon>Anguilliformes</taxon>
        <taxon>Anguillidae</taxon>
        <taxon>Anguilla</taxon>
    </lineage>
</organism>
<name>A0A0E9VLN0_ANGAN</name>
<proteinExistence type="predicted"/>
<evidence type="ECO:0000313" key="1">
    <source>
        <dbReference type="EMBL" id="JAH78931.1"/>
    </source>
</evidence>
<sequence>MKPAALLGPIKIIKNIRIIKCCIVVKGEFSLEKCSSFRVMSS</sequence>
<reference evidence="1" key="1">
    <citation type="submission" date="2014-11" db="EMBL/GenBank/DDBJ databases">
        <authorList>
            <person name="Amaro Gonzalez C."/>
        </authorList>
    </citation>
    <scope>NUCLEOTIDE SEQUENCE</scope>
</reference>
<accession>A0A0E9VLN0</accession>
<reference evidence="1" key="2">
    <citation type="journal article" date="2015" name="Fish Shellfish Immunol.">
        <title>Early steps in the European eel (Anguilla anguilla)-Vibrio vulnificus interaction in the gills: Role of the RtxA13 toxin.</title>
        <authorList>
            <person name="Callol A."/>
            <person name="Pajuelo D."/>
            <person name="Ebbesson L."/>
            <person name="Teles M."/>
            <person name="MacKenzie S."/>
            <person name="Amaro C."/>
        </authorList>
    </citation>
    <scope>NUCLEOTIDE SEQUENCE</scope>
</reference>
<protein>
    <submittedName>
        <fullName evidence="1">Uncharacterized protein</fullName>
    </submittedName>
</protein>
<dbReference type="AlphaFoldDB" id="A0A0E9VLN0"/>